<proteinExistence type="predicted"/>
<reference evidence="1" key="1">
    <citation type="submission" date="2020-11" db="EMBL/GenBank/DDBJ databases">
        <authorList>
            <consortium name="DOE Joint Genome Institute"/>
            <person name="Ahrendt S."/>
            <person name="Riley R."/>
            <person name="Andreopoulos W."/>
            <person name="Labutti K."/>
            <person name="Pangilinan J."/>
            <person name="Ruiz-Duenas F.J."/>
            <person name="Barrasa J.M."/>
            <person name="Sanchez-Garcia M."/>
            <person name="Camarero S."/>
            <person name="Miyauchi S."/>
            <person name="Serrano A."/>
            <person name="Linde D."/>
            <person name="Babiker R."/>
            <person name="Drula E."/>
            <person name="Ayuso-Fernandez I."/>
            <person name="Pacheco R."/>
            <person name="Padilla G."/>
            <person name="Ferreira P."/>
            <person name="Barriuso J."/>
            <person name="Kellner H."/>
            <person name="Castanera R."/>
            <person name="Alfaro M."/>
            <person name="Ramirez L."/>
            <person name="Pisabarro A.G."/>
            <person name="Kuo A."/>
            <person name="Tritt A."/>
            <person name="Lipzen A."/>
            <person name="He G."/>
            <person name="Yan M."/>
            <person name="Ng V."/>
            <person name="Cullen D."/>
            <person name="Martin F."/>
            <person name="Rosso M.-N."/>
            <person name="Henrissat B."/>
            <person name="Hibbett D."/>
            <person name="Martinez A.T."/>
            <person name="Grigoriev I.V."/>
        </authorList>
    </citation>
    <scope>NUCLEOTIDE SEQUENCE</scope>
    <source>
        <strain evidence="1">CIRM-BRFM 674</strain>
    </source>
</reference>
<comment type="caution">
    <text evidence="1">The sequence shown here is derived from an EMBL/GenBank/DDBJ whole genome shotgun (WGS) entry which is preliminary data.</text>
</comment>
<accession>A0A9P5YRS0</accession>
<organism evidence="1 2">
    <name type="scientific">Pholiota conissans</name>
    <dbReference type="NCBI Taxonomy" id="109636"/>
    <lineage>
        <taxon>Eukaryota</taxon>
        <taxon>Fungi</taxon>
        <taxon>Dikarya</taxon>
        <taxon>Basidiomycota</taxon>
        <taxon>Agaricomycotina</taxon>
        <taxon>Agaricomycetes</taxon>
        <taxon>Agaricomycetidae</taxon>
        <taxon>Agaricales</taxon>
        <taxon>Agaricineae</taxon>
        <taxon>Strophariaceae</taxon>
        <taxon>Pholiota</taxon>
    </lineage>
</organism>
<gene>
    <name evidence="1" type="ORF">BDN70DRAFT_475736</name>
</gene>
<dbReference type="Proteomes" id="UP000807469">
    <property type="component" value="Unassembled WGS sequence"/>
</dbReference>
<evidence type="ECO:0000313" key="1">
    <source>
        <dbReference type="EMBL" id="KAF9472475.1"/>
    </source>
</evidence>
<name>A0A9P5YRS0_9AGAR</name>
<sequence length="178" mass="19545">MGQLARFARSSLSTLPALSTPSPSPWTIGAHPVTSGLPRVRSLSPWTPYVVVCCRWSLSSVDVIRGLRRLSPFIVCGQPFILHGAHHIRPLPAIRLVHHSSSSTPRPSSSPCRHFFSPVAIPPSTPSSIHPWSSSMIVVHGNGLRPFDLHSHPPWSSLYAVQLLSRCSWSLSMADRRP</sequence>
<protein>
    <submittedName>
        <fullName evidence="1">Uncharacterized protein</fullName>
    </submittedName>
</protein>
<keyword evidence="2" id="KW-1185">Reference proteome</keyword>
<dbReference type="AlphaFoldDB" id="A0A9P5YRS0"/>
<dbReference type="EMBL" id="MU155531">
    <property type="protein sequence ID" value="KAF9472475.1"/>
    <property type="molecule type" value="Genomic_DNA"/>
</dbReference>
<evidence type="ECO:0000313" key="2">
    <source>
        <dbReference type="Proteomes" id="UP000807469"/>
    </source>
</evidence>